<dbReference type="InterPro" id="IPR058652">
    <property type="entry name" value="VapC50_C"/>
</dbReference>
<dbReference type="InterPro" id="IPR002716">
    <property type="entry name" value="PIN_dom"/>
</dbReference>
<proteinExistence type="predicted"/>
<keyword evidence="1" id="KW-0540">Nuclease</keyword>
<dbReference type="RefSeq" id="WP_344844740.1">
    <property type="nucleotide sequence ID" value="NZ_BAABAA010000007.1"/>
</dbReference>
<name>A0ABP6Y2D0_9ACTN</name>
<dbReference type="Pfam" id="PF13470">
    <property type="entry name" value="PIN_3"/>
    <property type="match status" value="1"/>
</dbReference>
<dbReference type="EMBL" id="BAABAA010000007">
    <property type="protein sequence ID" value="GAA3575765.1"/>
    <property type="molecule type" value="Genomic_DNA"/>
</dbReference>
<evidence type="ECO:0000259" key="6">
    <source>
        <dbReference type="Pfam" id="PF26343"/>
    </source>
</evidence>
<evidence type="ECO:0000256" key="3">
    <source>
        <dbReference type="ARBA" id="ARBA00022801"/>
    </source>
</evidence>
<dbReference type="Proteomes" id="UP001501222">
    <property type="component" value="Unassembled WGS sequence"/>
</dbReference>
<comment type="caution">
    <text evidence="7">The sequence shown here is derived from an EMBL/GenBank/DDBJ whole genome shotgun (WGS) entry which is preliminary data.</text>
</comment>
<protein>
    <submittedName>
        <fullName evidence="7">PIN domain-containing protein</fullName>
    </submittedName>
</protein>
<gene>
    <name evidence="7" type="ORF">GCM10022235_51840</name>
</gene>
<dbReference type="Pfam" id="PF26343">
    <property type="entry name" value="VapC50_C"/>
    <property type="match status" value="1"/>
</dbReference>
<evidence type="ECO:0000313" key="8">
    <source>
        <dbReference type="Proteomes" id="UP001501222"/>
    </source>
</evidence>
<evidence type="ECO:0000256" key="2">
    <source>
        <dbReference type="ARBA" id="ARBA00022723"/>
    </source>
</evidence>
<reference evidence="8" key="1">
    <citation type="journal article" date="2019" name="Int. J. Syst. Evol. Microbiol.">
        <title>The Global Catalogue of Microorganisms (GCM) 10K type strain sequencing project: providing services to taxonomists for standard genome sequencing and annotation.</title>
        <authorList>
            <consortium name="The Broad Institute Genomics Platform"/>
            <consortium name="The Broad Institute Genome Sequencing Center for Infectious Disease"/>
            <person name="Wu L."/>
            <person name="Ma J."/>
        </authorList>
    </citation>
    <scope>NUCLEOTIDE SEQUENCE [LARGE SCALE GENOMIC DNA]</scope>
    <source>
        <strain evidence="8">JCM 16928</strain>
    </source>
</reference>
<accession>A0ABP6Y2D0</accession>
<feature type="domain" description="PIN" evidence="5">
    <location>
        <begin position="6"/>
        <end position="117"/>
    </location>
</feature>
<sequence>MFAALLDTCVLWPSKQRDFLLSLAVFNLYRPLWSSEILDELLSTETAKLTRRYGLPRAEAELRAARLVERMRARFDDAEVQNWEPYEGTFGLPDPGDEHVIAAALAGQAGAIVTNNLKHFPPDKIPSGIQVIPPSVFAANTVAVAPHRALEAVLSIHARLKTPPMSLDDLLSVLRRRYGMDEAVDLINDVR</sequence>
<keyword evidence="2" id="KW-0479">Metal-binding</keyword>
<dbReference type="InterPro" id="IPR029060">
    <property type="entry name" value="PIN-like_dom_sf"/>
</dbReference>
<dbReference type="SUPFAM" id="SSF88723">
    <property type="entry name" value="PIN domain-like"/>
    <property type="match status" value="1"/>
</dbReference>
<keyword evidence="8" id="KW-1185">Reference proteome</keyword>
<feature type="domain" description="VapC50 C-terminal" evidence="6">
    <location>
        <begin position="136"/>
        <end position="186"/>
    </location>
</feature>
<keyword evidence="3" id="KW-0378">Hydrolase</keyword>
<organism evidence="7 8">
    <name type="scientific">Kribbella ginsengisoli</name>
    <dbReference type="NCBI Taxonomy" id="363865"/>
    <lineage>
        <taxon>Bacteria</taxon>
        <taxon>Bacillati</taxon>
        <taxon>Actinomycetota</taxon>
        <taxon>Actinomycetes</taxon>
        <taxon>Propionibacteriales</taxon>
        <taxon>Kribbellaceae</taxon>
        <taxon>Kribbella</taxon>
    </lineage>
</organism>
<evidence type="ECO:0000256" key="1">
    <source>
        <dbReference type="ARBA" id="ARBA00022722"/>
    </source>
</evidence>
<evidence type="ECO:0000256" key="4">
    <source>
        <dbReference type="ARBA" id="ARBA00022842"/>
    </source>
</evidence>
<evidence type="ECO:0000259" key="5">
    <source>
        <dbReference type="Pfam" id="PF13470"/>
    </source>
</evidence>
<evidence type="ECO:0000313" key="7">
    <source>
        <dbReference type="EMBL" id="GAA3575765.1"/>
    </source>
</evidence>
<keyword evidence="4" id="KW-0460">Magnesium</keyword>